<dbReference type="OrthoDB" id="2597565at2"/>
<keyword evidence="1" id="KW-0472">Membrane</keyword>
<dbReference type="STRING" id="217031.ABB05_12625"/>
<evidence type="ECO:0000313" key="3">
    <source>
        <dbReference type="Proteomes" id="UP000077881"/>
    </source>
</evidence>
<feature type="transmembrane region" description="Helical" evidence="1">
    <location>
        <begin position="227"/>
        <end position="251"/>
    </location>
</feature>
<reference evidence="2 3" key="1">
    <citation type="submission" date="2015-05" db="EMBL/GenBank/DDBJ databases">
        <title>Comparison of genome.</title>
        <authorList>
            <person name="Zheng Z."/>
            <person name="Sun M."/>
        </authorList>
    </citation>
    <scope>NUCLEOTIDE SEQUENCE [LARGE SCALE GENOMIC DNA]</scope>
    <source>
        <strain evidence="2 3">G25-74</strain>
    </source>
</reference>
<evidence type="ECO:0000313" key="2">
    <source>
        <dbReference type="EMBL" id="OAK70193.1"/>
    </source>
</evidence>
<comment type="caution">
    <text evidence="2">The sequence shown here is derived from an EMBL/GenBank/DDBJ whole genome shotgun (WGS) entry which is preliminary data.</text>
</comment>
<sequence length="263" mass="30028">MGLFNNIRKLHRNAIIFIYPIVYDLLALSLGLYLMGFNGQTMFSSKLILEMGFPSVSHISNIPLFANQVYFFNGPIDITVFTGIVVMSLIVIGAFLQGGYIHSLYTIGKNGKYSSAEFVKYGKKHWLQFILLEVIMYFLKISLTAFLVIFFSTIGGFVALIALLVLRIVFIYLEFTIVLDRLPIPEALKKSRNYFAKSFLPTSITVVIMYIISLSLSFILHKIWSPIFVIVMILFYAYIMTLIQMVFMTILSRARKEKNNSLA</sequence>
<feature type="transmembrane region" description="Helical" evidence="1">
    <location>
        <begin position="199"/>
        <end position="221"/>
    </location>
</feature>
<feature type="transmembrane region" description="Helical" evidence="1">
    <location>
        <begin position="126"/>
        <end position="151"/>
    </location>
</feature>
<feature type="transmembrane region" description="Helical" evidence="1">
    <location>
        <begin position="14"/>
        <end position="35"/>
    </location>
</feature>
<accession>A0A177ZRH3</accession>
<name>A0A177ZRH3_9BACI</name>
<proteinExistence type="predicted"/>
<evidence type="ECO:0000256" key="1">
    <source>
        <dbReference type="SAM" id="Phobius"/>
    </source>
</evidence>
<dbReference type="Proteomes" id="UP000077881">
    <property type="component" value="Unassembled WGS sequence"/>
</dbReference>
<feature type="transmembrane region" description="Helical" evidence="1">
    <location>
        <begin position="157"/>
        <end position="179"/>
    </location>
</feature>
<organism evidence="2 3">
    <name type="scientific">Lederbergia galactosidilytica</name>
    <dbReference type="NCBI Taxonomy" id="217031"/>
    <lineage>
        <taxon>Bacteria</taxon>
        <taxon>Bacillati</taxon>
        <taxon>Bacillota</taxon>
        <taxon>Bacilli</taxon>
        <taxon>Bacillales</taxon>
        <taxon>Bacillaceae</taxon>
        <taxon>Lederbergia</taxon>
    </lineage>
</organism>
<feature type="transmembrane region" description="Helical" evidence="1">
    <location>
        <begin position="78"/>
        <end position="105"/>
    </location>
</feature>
<keyword evidence="3" id="KW-1185">Reference proteome</keyword>
<dbReference type="AlphaFoldDB" id="A0A177ZRH3"/>
<gene>
    <name evidence="2" type="ORF">ABB05_12625</name>
</gene>
<dbReference type="RefSeq" id="WP_064468227.1">
    <property type="nucleotide sequence ID" value="NZ_LDJR01000051.1"/>
</dbReference>
<keyword evidence="1" id="KW-1133">Transmembrane helix</keyword>
<dbReference type="EMBL" id="LDJR01000051">
    <property type="protein sequence ID" value="OAK70193.1"/>
    <property type="molecule type" value="Genomic_DNA"/>
</dbReference>
<dbReference type="PATRIC" id="fig|217031.6.peg.2714"/>
<protein>
    <submittedName>
        <fullName evidence="2">Uncharacterized protein</fullName>
    </submittedName>
</protein>
<keyword evidence="1" id="KW-0812">Transmembrane</keyword>